<dbReference type="GO" id="GO:1901238">
    <property type="term" value="F:ABC-type tungstate transporter activity"/>
    <property type="evidence" value="ECO:0007669"/>
    <property type="project" value="UniProtKB-EC"/>
</dbReference>
<comment type="subcellular location">
    <subcellularLocation>
        <location evidence="1">Cell membrane</location>
        <topology evidence="1">Peripheral membrane protein</topology>
    </subcellularLocation>
</comment>
<dbReference type="STRING" id="588898.BB347_09230"/>
<dbReference type="EC" id="7.3.2.6" evidence="8"/>
<dbReference type="EMBL" id="FTNP01000002">
    <property type="protein sequence ID" value="SIR59788.1"/>
    <property type="molecule type" value="Genomic_DNA"/>
</dbReference>
<organism evidence="14 15">
    <name type="scientific">Natronorubrum daqingense</name>
    <dbReference type="NCBI Taxonomy" id="588898"/>
    <lineage>
        <taxon>Archaea</taxon>
        <taxon>Methanobacteriati</taxon>
        <taxon>Methanobacteriota</taxon>
        <taxon>Stenosarchaea group</taxon>
        <taxon>Halobacteria</taxon>
        <taxon>Halobacteriales</taxon>
        <taxon>Natrialbaceae</taxon>
        <taxon>Natronorubrum</taxon>
    </lineage>
</organism>
<dbReference type="InterPro" id="IPR008995">
    <property type="entry name" value="Mo/tungstate-bd_C_term_dom"/>
</dbReference>
<dbReference type="GO" id="GO:0016887">
    <property type="term" value="F:ATP hydrolysis activity"/>
    <property type="evidence" value="ECO:0007669"/>
    <property type="project" value="InterPro"/>
</dbReference>
<evidence type="ECO:0000256" key="8">
    <source>
        <dbReference type="ARBA" id="ARBA00039025"/>
    </source>
</evidence>
<proteinExistence type="inferred from homology"/>
<dbReference type="PROSITE" id="PS50893">
    <property type="entry name" value="ABC_TRANSPORTER_2"/>
    <property type="match status" value="1"/>
</dbReference>
<dbReference type="PROSITE" id="PS00211">
    <property type="entry name" value="ABC_TRANSPORTER_1"/>
    <property type="match status" value="1"/>
</dbReference>
<dbReference type="InterPro" id="IPR017871">
    <property type="entry name" value="ABC_transporter-like_CS"/>
</dbReference>
<dbReference type="SUPFAM" id="SSF50331">
    <property type="entry name" value="MOP-like"/>
    <property type="match status" value="1"/>
</dbReference>
<evidence type="ECO:0000256" key="1">
    <source>
        <dbReference type="ARBA" id="ARBA00004202"/>
    </source>
</evidence>
<dbReference type="Gene3D" id="2.40.50.100">
    <property type="match status" value="1"/>
</dbReference>
<dbReference type="Gene3D" id="3.40.50.300">
    <property type="entry name" value="P-loop containing nucleotide triphosphate hydrolases"/>
    <property type="match status" value="1"/>
</dbReference>
<comment type="subunit">
    <text evidence="7">The complex is composed of two ATP-binding proteins (WtpC), two transmembrane proteins (WtpB) and a solute-binding protein (WtpA).</text>
</comment>
<dbReference type="Pfam" id="PF00005">
    <property type="entry name" value="ABC_tran"/>
    <property type="match status" value="1"/>
</dbReference>
<comment type="function">
    <text evidence="11">Part of the ABC transporter complex WtpABC involved in molybdate/tungstate import. Responsible for energy coupling to the transport system.</text>
</comment>
<evidence type="ECO:0000256" key="10">
    <source>
        <dbReference type="ARBA" id="ARBA00047936"/>
    </source>
</evidence>
<keyword evidence="15" id="KW-1185">Reference proteome</keyword>
<dbReference type="InterPro" id="IPR050093">
    <property type="entry name" value="ABC_SmlMolc_Importer"/>
</dbReference>
<keyword evidence="3" id="KW-0500">Molybdenum</keyword>
<evidence type="ECO:0000256" key="2">
    <source>
        <dbReference type="ARBA" id="ARBA00022448"/>
    </source>
</evidence>
<keyword evidence="5 14" id="KW-0067">ATP-binding</keyword>
<evidence type="ECO:0000256" key="4">
    <source>
        <dbReference type="ARBA" id="ARBA00022741"/>
    </source>
</evidence>
<dbReference type="InterPro" id="IPR027417">
    <property type="entry name" value="P-loop_NTPase"/>
</dbReference>
<name>A0A1N7C868_9EURY</name>
<dbReference type="GO" id="GO:0043190">
    <property type="term" value="C:ATP-binding cassette (ABC) transporter complex"/>
    <property type="evidence" value="ECO:0007669"/>
    <property type="project" value="InterPro"/>
</dbReference>
<evidence type="ECO:0000256" key="12">
    <source>
        <dbReference type="SAM" id="MobiDB-lite"/>
    </source>
</evidence>
<evidence type="ECO:0000313" key="14">
    <source>
        <dbReference type="EMBL" id="SIR59788.1"/>
    </source>
</evidence>
<protein>
    <recommendedName>
        <fullName evidence="9">Molybdate/tungstate import ATP-binding protein WtpC</fullName>
        <ecNumber evidence="8">7.3.2.6</ecNumber>
    </recommendedName>
</protein>
<evidence type="ECO:0000313" key="15">
    <source>
        <dbReference type="Proteomes" id="UP000185687"/>
    </source>
</evidence>
<dbReference type="Gene3D" id="2.40.50.140">
    <property type="entry name" value="Nucleic acid-binding proteins"/>
    <property type="match status" value="1"/>
</dbReference>
<dbReference type="InterPro" id="IPR012340">
    <property type="entry name" value="NA-bd_OB-fold"/>
</dbReference>
<dbReference type="Pfam" id="PF08402">
    <property type="entry name" value="TOBE_2"/>
    <property type="match status" value="1"/>
</dbReference>
<sequence>MITLASEESRFDEQRTARASDQPRPSADAPIALELENAAKRYGETTAVDDVSLAVREGEFFTLVGPSGCGKTTTLRLIAGFETLSDGTIRFGGTDVTGVPPEDRDVGVVFQNYALFPHMTVAENIAYGLNFADPPGGVSDDQRVTELLELIDLGGMGDREPDQLSGGQQQRVAIARALAPGPDVLLLDEPMSALDARLRERLRLQVKEIQSELGITTVYVTHDQEEALAISDRVAVMNAGAPEQIATPREIYRRPATRFVAEFIGDNNVFEGTVRSLEGERATLEVGAETLAIDLEEREVATGDTITFCVRPENLQVGVGAERGGSGGENATTASVESAEFLGETTRVHLEWHGQELLVRTPDPLSGDVAVGFAPEDVHVVAVDRTASSR</sequence>
<dbReference type="AlphaFoldDB" id="A0A1N7C868"/>
<feature type="domain" description="ABC transporter" evidence="13">
    <location>
        <begin position="33"/>
        <end position="264"/>
    </location>
</feature>
<dbReference type="FunFam" id="3.40.50.300:FF:000425">
    <property type="entry name" value="Probable ABC transporter, ATP-binding subunit"/>
    <property type="match status" value="1"/>
</dbReference>
<dbReference type="InterPro" id="IPR013611">
    <property type="entry name" value="Transp-assoc_OB_typ2"/>
</dbReference>
<comment type="catalytic activity">
    <reaction evidence="10">
        <text>tungstate(in) + ATP + H2O = tungstate(out) + ADP + phosphate + H(+)</text>
        <dbReference type="Rhea" id="RHEA:35027"/>
        <dbReference type="ChEBI" id="CHEBI:15377"/>
        <dbReference type="ChEBI" id="CHEBI:15378"/>
        <dbReference type="ChEBI" id="CHEBI:30616"/>
        <dbReference type="ChEBI" id="CHEBI:43474"/>
        <dbReference type="ChEBI" id="CHEBI:46502"/>
        <dbReference type="ChEBI" id="CHEBI:456216"/>
        <dbReference type="EC" id="7.3.2.6"/>
    </reaction>
</comment>
<dbReference type="InterPro" id="IPR003593">
    <property type="entry name" value="AAA+_ATPase"/>
</dbReference>
<evidence type="ECO:0000256" key="3">
    <source>
        <dbReference type="ARBA" id="ARBA00022505"/>
    </source>
</evidence>
<feature type="region of interest" description="Disordered" evidence="12">
    <location>
        <begin position="1"/>
        <end position="29"/>
    </location>
</feature>
<evidence type="ECO:0000256" key="7">
    <source>
        <dbReference type="ARBA" id="ARBA00038781"/>
    </source>
</evidence>
<dbReference type="PANTHER" id="PTHR42781:SF4">
    <property type="entry name" value="SPERMIDINE_PUTRESCINE IMPORT ATP-BINDING PROTEIN POTA"/>
    <property type="match status" value="1"/>
</dbReference>
<comment type="similarity">
    <text evidence="6">Belongs to the ABC transporter superfamily. Sulfate/tungstate importer (TC 3.A.1.6) family.</text>
</comment>
<accession>A0A1N7C868</accession>
<dbReference type="Proteomes" id="UP000185687">
    <property type="component" value="Unassembled WGS sequence"/>
</dbReference>
<dbReference type="SMART" id="SM00382">
    <property type="entry name" value="AAA"/>
    <property type="match status" value="1"/>
</dbReference>
<dbReference type="InterPro" id="IPR003439">
    <property type="entry name" value="ABC_transporter-like_ATP-bd"/>
</dbReference>
<evidence type="ECO:0000256" key="6">
    <source>
        <dbReference type="ARBA" id="ARBA00038307"/>
    </source>
</evidence>
<evidence type="ECO:0000259" key="13">
    <source>
        <dbReference type="PROSITE" id="PS50893"/>
    </source>
</evidence>
<gene>
    <name evidence="14" type="ORF">SAMN05421809_1568</name>
</gene>
<dbReference type="PANTHER" id="PTHR42781">
    <property type="entry name" value="SPERMIDINE/PUTRESCINE IMPORT ATP-BINDING PROTEIN POTA"/>
    <property type="match status" value="1"/>
</dbReference>
<feature type="compositionally biased region" description="Basic and acidic residues" evidence="12">
    <location>
        <begin position="7"/>
        <end position="18"/>
    </location>
</feature>
<reference evidence="14 15" key="1">
    <citation type="submission" date="2017-01" db="EMBL/GenBank/DDBJ databases">
        <authorList>
            <person name="Mah S.A."/>
            <person name="Swanson W.J."/>
            <person name="Moy G.W."/>
            <person name="Vacquier V.D."/>
        </authorList>
    </citation>
    <scope>NUCLEOTIDE SEQUENCE [LARGE SCALE GENOMIC DNA]</scope>
    <source>
        <strain evidence="14 15">CGMCC 1.8909</strain>
    </source>
</reference>
<evidence type="ECO:0000256" key="5">
    <source>
        <dbReference type="ARBA" id="ARBA00022840"/>
    </source>
</evidence>
<dbReference type="SUPFAM" id="SSF52540">
    <property type="entry name" value="P-loop containing nucleoside triphosphate hydrolases"/>
    <property type="match status" value="1"/>
</dbReference>
<evidence type="ECO:0000256" key="11">
    <source>
        <dbReference type="ARBA" id="ARBA00057369"/>
    </source>
</evidence>
<keyword evidence="4" id="KW-0547">Nucleotide-binding</keyword>
<dbReference type="GO" id="GO:0005524">
    <property type="term" value="F:ATP binding"/>
    <property type="evidence" value="ECO:0007669"/>
    <property type="project" value="UniProtKB-KW"/>
</dbReference>
<evidence type="ECO:0000256" key="9">
    <source>
        <dbReference type="ARBA" id="ARBA00041133"/>
    </source>
</evidence>
<keyword evidence="2" id="KW-0813">Transport</keyword>